<evidence type="ECO:0008006" key="4">
    <source>
        <dbReference type="Google" id="ProtNLM"/>
    </source>
</evidence>
<name>A0ABQ4TZE7_9HYPH</name>
<evidence type="ECO:0000256" key="1">
    <source>
        <dbReference type="SAM" id="Phobius"/>
    </source>
</evidence>
<dbReference type="Proteomes" id="UP001055057">
    <property type="component" value="Unassembled WGS sequence"/>
</dbReference>
<accession>A0ABQ4TZE7</accession>
<feature type="transmembrane region" description="Helical" evidence="1">
    <location>
        <begin position="32"/>
        <end position="55"/>
    </location>
</feature>
<dbReference type="EMBL" id="BPRB01000075">
    <property type="protein sequence ID" value="GJE59378.1"/>
    <property type="molecule type" value="Genomic_DNA"/>
</dbReference>
<sequence>MIVATSFGCLAAGVALATLALGDPERAPRLERWSGLCVIAGLCLLGFALHAGHLVD</sequence>
<reference evidence="2" key="2">
    <citation type="submission" date="2021-08" db="EMBL/GenBank/DDBJ databases">
        <authorList>
            <person name="Tani A."/>
            <person name="Ola A."/>
            <person name="Ogura Y."/>
            <person name="Katsura K."/>
            <person name="Hayashi T."/>
        </authorList>
    </citation>
    <scope>NUCLEOTIDE SEQUENCE</scope>
    <source>
        <strain evidence="2">DSM 23632</strain>
    </source>
</reference>
<proteinExistence type="predicted"/>
<keyword evidence="1" id="KW-1133">Transmembrane helix</keyword>
<comment type="caution">
    <text evidence="2">The sequence shown here is derived from an EMBL/GenBank/DDBJ whole genome shotgun (WGS) entry which is preliminary data.</text>
</comment>
<organism evidence="2 3">
    <name type="scientific">Methylobacterium trifolii</name>
    <dbReference type="NCBI Taxonomy" id="1003092"/>
    <lineage>
        <taxon>Bacteria</taxon>
        <taxon>Pseudomonadati</taxon>
        <taxon>Pseudomonadota</taxon>
        <taxon>Alphaproteobacteria</taxon>
        <taxon>Hyphomicrobiales</taxon>
        <taxon>Methylobacteriaceae</taxon>
        <taxon>Methylobacterium</taxon>
    </lineage>
</organism>
<evidence type="ECO:0000313" key="2">
    <source>
        <dbReference type="EMBL" id="GJE59378.1"/>
    </source>
</evidence>
<keyword evidence="3" id="KW-1185">Reference proteome</keyword>
<keyword evidence="1" id="KW-0812">Transmembrane</keyword>
<keyword evidence="1" id="KW-0472">Membrane</keyword>
<evidence type="ECO:0000313" key="3">
    <source>
        <dbReference type="Proteomes" id="UP001055057"/>
    </source>
</evidence>
<gene>
    <name evidence="2" type="ORF">MPOCJGCO_1469</name>
</gene>
<protein>
    <recommendedName>
        <fullName evidence="4">Diguanylate cyclase</fullName>
    </recommendedName>
</protein>
<reference evidence="2" key="1">
    <citation type="journal article" date="2021" name="Front. Microbiol.">
        <title>Comprehensive Comparative Genomics and Phenotyping of Methylobacterium Species.</title>
        <authorList>
            <person name="Alessa O."/>
            <person name="Ogura Y."/>
            <person name="Fujitani Y."/>
            <person name="Takami H."/>
            <person name="Hayashi T."/>
            <person name="Sahin N."/>
            <person name="Tani A."/>
        </authorList>
    </citation>
    <scope>NUCLEOTIDE SEQUENCE</scope>
    <source>
        <strain evidence="2">DSM 23632</strain>
    </source>
</reference>